<proteinExistence type="predicted"/>
<dbReference type="OrthoDB" id="9916946at2"/>
<reference evidence="1 2" key="1">
    <citation type="submission" date="2018-05" db="EMBL/GenBank/DDBJ databases">
        <title>Genomic Encyclopedia of Type Strains, Phase IV (KMG-IV): sequencing the most valuable type-strain genomes for metagenomic binning, comparative biology and taxonomic classification.</title>
        <authorList>
            <person name="Goeker M."/>
        </authorList>
    </citation>
    <scope>NUCLEOTIDE SEQUENCE [LARGE SCALE GENOMIC DNA]</scope>
    <source>
        <strain evidence="1 2">DSM 19792</strain>
    </source>
</reference>
<dbReference type="EMBL" id="QJKB01000002">
    <property type="protein sequence ID" value="PXX45321.1"/>
    <property type="molecule type" value="Genomic_DNA"/>
</dbReference>
<gene>
    <name evidence="1" type="ORF">DFR42_102549</name>
</gene>
<organism evidence="1 2">
    <name type="scientific">Undibacterium pigrum</name>
    <dbReference type="NCBI Taxonomy" id="401470"/>
    <lineage>
        <taxon>Bacteria</taxon>
        <taxon>Pseudomonadati</taxon>
        <taxon>Pseudomonadota</taxon>
        <taxon>Betaproteobacteria</taxon>
        <taxon>Burkholderiales</taxon>
        <taxon>Oxalobacteraceae</taxon>
        <taxon>Undibacterium</taxon>
    </lineage>
</organism>
<name>A0A318JMV8_9BURK</name>
<evidence type="ECO:0000313" key="2">
    <source>
        <dbReference type="Proteomes" id="UP000247792"/>
    </source>
</evidence>
<sequence length="350" mass="38116">MTTEKKLLAQDELDPLVNFAPEEPGLQWQRITGMAVHNDANWALEICRMTCMTLAEAKAFAAADDRITFFFYVKHYAIMCRHQVLHAGDVVFFSGTPTLVAESGADSFEKPAATGSRFSITAAPGNNWVSIQAQMQVPFLSSTQAHAYLWPCLLPGQGYGSESLGGGLQAVLSYSPPQEAGADMAAHPFAQGGWWVCGQYVHAGGKPHPVQACFGGPCMAVSPGDILSCRIVYEAASRSWLQTITNTSNKNSVSFPVSVTQKSGQAQEKNTLGFCLEKLLPARQGLTRNDDLYQCLSLFNIIAKVAYPQGNLGQDLNHLPYLENARLSDDQTSLHIARIVLYNPMMHVGE</sequence>
<accession>A0A318JMV8</accession>
<comment type="caution">
    <text evidence="1">The sequence shown here is derived from an EMBL/GenBank/DDBJ whole genome shotgun (WGS) entry which is preliminary data.</text>
</comment>
<keyword evidence="2" id="KW-1185">Reference proteome</keyword>
<evidence type="ECO:0000313" key="1">
    <source>
        <dbReference type="EMBL" id="PXX45321.1"/>
    </source>
</evidence>
<protein>
    <submittedName>
        <fullName evidence="1">Uncharacterized protein</fullName>
    </submittedName>
</protein>
<dbReference type="RefSeq" id="WP_110254766.1">
    <property type="nucleotide sequence ID" value="NZ_QJKB01000002.1"/>
</dbReference>
<dbReference type="Proteomes" id="UP000247792">
    <property type="component" value="Unassembled WGS sequence"/>
</dbReference>
<dbReference type="AlphaFoldDB" id="A0A318JMV8"/>